<dbReference type="SUPFAM" id="SSF53254">
    <property type="entry name" value="Phosphoglycerate mutase-like"/>
    <property type="match status" value="1"/>
</dbReference>
<comment type="caution">
    <text evidence="1">The sequence shown here is derived from an EMBL/GenBank/DDBJ whole genome shotgun (WGS) entry which is preliminary data.</text>
</comment>
<dbReference type="InterPro" id="IPR029033">
    <property type="entry name" value="His_PPase_superfam"/>
</dbReference>
<dbReference type="Gene3D" id="3.40.50.1240">
    <property type="entry name" value="Phosphoglycerate mutase-like"/>
    <property type="match status" value="1"/>
</dbReference>
<sequence length="199" mass="21719">MQLLLIRHALPVRSTADADPELTDLGLEQARRIPSGLAAFRIARVVSSPQKRAVHTAEPLAASTDLPVDIVDGLAEYDRDFPGYITIEEARTTFPAEFERIKAGHLPAAVDADAFRSRVLGAVADLVSSSDHDATVAAFAHGGVINVVLENILHTQRPLTFPIDYGSITRILFSRSGRRTVAAVNETQHVWDLLPRNRP</sequence>
<proteinExistence type="predicted"/>
<dbReference type="GO" id="GO:0016791">
    <property type="term" value="F:phosphatase activity"/>
    <property type="evidence" value="ECO:0007669"/>
    <property type="project" value="TreeGrafter"/>
</dbReference>
<reference evidence="1" key="2">
    <citation type="submission" date="2020-09" db="EMBL/GenBank/DDBJ databases">
        <authorList>
            <person name="Sun Q."/>
            <person name="Sedlacek I."/>
        </authorList>
    </citation>
    <scope>NUCLEOTIDE SEQUENCE</scope>
    <source>
        <strain evidence="1">CCM 7905</strain>
    </source>
</reference>
<dbReference type="Pfam" id="PF00300">
    <property type="entry name" value="His_Phos_1"/>
    <property type="match status" value="1"/>
</dbReference>
<evidence type="ECO:0000313" key="1">
    <source>
        <dbReference type="EMBL" id="GGF91015.1"/>
    </source>
</evidence>
<dbReference type="EMBL" id="BMCU01000001">
    <property type="protein sequence ID" value="GGF91015.1"/>
    <property type="molecule type" value="Genomic_DNA"/>
</dbReference>
<name>A0A917FM41_9NOCA</name>
<dbReference type="SMART" id="SM00855">
    <property type="entry name" value="PGAM"/>
    <property type="match status" value="1"/>
</dbReference>
<dbReference type="GO" id="GO:0005737">
    <property type="term" value="C:cytoplasm"/>
    <property type="evidence" value="ECO:0007669"/>
    <property type="project" value="TreeGrafter"/>
</dbReference>
<dbReference type="AlphaFoldDB" id="A0A917FM41"/>
<organism evidence="1 2">
    <name type="scientific">Rhodococcoides trifolii</name>
    <dbReference type="NCBI Taxonomy" id="908250"/>
    <lineage>
        <taxon>Bacteria</taxon>
        <taxon>Bacillati</taxon>
        <taxon>Actinomycetota</taxon>
        <taxon>Actinomycetes</taxon>
        <taxon>Mycobacteriales</taxon>
        <taxon>Nocardiaceae</taxon>
        <taxon>Rhodococcoides</taxon>
    </lineage>
</organism>
<accession>A0A917FM41</accession>
<dbReference type="InterPro" id="IPR013078">
    <property type="entry name" value="His_Pase_superF_clade-1"/>
</dbReference>
<protein>
    <submittedName>
        <fullName evidence="1">Phosphoglycerate mutase</fullName>
    </submittedName>
</protein>
<keyword evidence="2" id="KW-1185">Reference proteome</keyword>
<evidence type="ECO:0000313" key="2">
    <source>
        <dbReference type="Proteomes" id="UP000654257"/>
    </source>
</evidence>
<dbReference type="PANTHER" id="PTHR48100:SF1">
    <property type="entry name" value="HISTIDINE PHOSPHATASE FAMILY PROTEIN-RELATED"/>
    <property type="match status" value="1"/>
</dbReference>
<gene>
    <name evidence="1" type="ORF">GCM10007304_01200</name>
</gene>
<dbReference type="CDD" id="cd07067">
    <property type="entry name" value="HP_PGM_like"/>
    <property type="match status" value="1"/>
</dbReference>
<dbReference type="Proteomes" id="UP000654257">
    <property type="component" value="Unassembled WGS sequence"/>
</dbReference>
<reference evidence="1" key="1">
    <citation type="journal article" date="2014" name="Int. J. Syst. Evol. Microbiol.">
        <title>Complete genome sequence of Corynebacterium casei LMG S-19264T (=DSM 44701T), isolated from a smear-ripened cheese.</title>
        <authorList>
            <consortium name="US DOE Joint Genome Institute (JGI-PGF)"/>
            <person name="Walter F."/>
            <person name="Albersmeier A."/>
            <person name="Kalinowski J."/>
            <person name="Ruckert C."/>
        </authorList>
    </citation>
    <scope>NUCLEOTIDE SEQUENCE</scope>
    <source>
        <strain evidence="1">CCM 7905</strain>
    </source>
</reference>
<dbReference type="InterPro" id="IPR050275">
    <property type="entry name" value="PGM_Phosphatase"/>
</dbReference>
<dbReference type="RefSeq" id="WP_188542786.1">
    <property type="nucleotide sequence ID" value="NZ_BMCU01000001.1"/>
</dbReference>
<dbReference type="PANTHER" id="PTHR48100">
    <property type="entry name" value="BROAD-SPECIFICITY PHOSPHATASE YOR283W-RELATED"/>
    <property type="match status" value="1"/>
</dbReference>